<dbReference type="InterPro" id="IPR016047">
    <property type="entry name" value="M23ase_b-sheet_dom"/>
</dbReference>
<organism evidence="4 5">
    <name type="scientific">Tumebacillus permanentifrigoris</name>
    <dbReference type="NCBI Taxonomy" id="378543"/>
    <lineage>
        <taxon>Bacteria</taxon>
        <taxon>Bacillati</taxon>
        <taxon>Bacillota</taxon>
        <taxon>Bacilli</taxon>
        <taxon>Bacillales</taxon>
        <taxon>Alicyclobacillaceae</taxon>
        <taxon>Tumebacillus</taxon>
    </lineage>
</organism>
<dbReference type="PANTHER" id="PTHR21666:SF270">
    <property type="entry name" value="MUREIN HYDROLASE ACTIVATOR ENVC"/>
    <property type="match status" value="1"/>
</dbReference>
<dbReference type="SMART" id="SM00257">
    <property type="entry name" value="LysM"/>
    <property type="match status" value="1"/>
</dbReference>
<dbReference type="InterPro" id="IPR011098">
    <property type="entry name" value="G5_dom"/>
</dbReference>
<comment type="caution">
    <text evidence="4">The sequence shown here is derived from an EMBL/GenBank/DDBJ whole genome shotgun (WGS) entry which is preliminary data.</text>
</comment>
<dbReference type="CDD" id="cd00118">
    <property type="entry name" value="LysM"/>
    <property type="match status" value="1"/>
</dbReference>
<keyword evidence="5" id="KW-1185">Reference proteome</keyword>
<proteinExistence type="predicted"/>
<dbReference type="AlphaFoldDB" id="A0A316DAS4"/>
<keyword evidence="4" id="KW-0378">Hydrolase</keyword>
<dbReference type="PANTHER" id="PTHR21666">
    <property type="entry name" value="PEPTIDASE-RELATED"/>
    <property type="match status" value="1"/>
</dbReference>
<dbReference type="EMBL" id="QGGL01000008">
    <property type="protein sequence ID" value="PWK13001.1"/>
    <property type="molecule type" value="Genomic_DNA"/>
</dbReference>
<dbReference type="SUPFAM" id="SSF54106">
    <property type="entry name" value="LysM domain"/>
    <property type="match status" value="1"/>
</dbReference>
<dbReference type="SMART" id="SM01208">
    <property type="entry name" value="G5"/>
    <property type="match status" value="1"/>
</dbReference>
<evidence type="ECO:0000259" key="3">
    <source>
        <dbReference type="PROSITE" id="PS51782"/>
    </source>
</evidence>
<dbReference type="GO" id="GO:0004222">
    <property type="term" value="F:metalloendopeptidase activity"/>
    <property type="evidence" value="ECO:0007669"/>
    <property type="project" value="TreeGrafter"/>
</dbReference>
<dbReference type="PROSITE" id="PS51782">
    <property type="entry name" value="LYSM"/>
    <property type="match status" value="1"/>
</dbReference>
<evidence type="ECO:0000313" key="4">
    <source>
        <dbReference type="EMBL" id="PWK13001.1"/>
    </source>
</evidence>
<dbReference type="PROSITE" id="PS51109">
    <property type="entry name" value="G5"/>
    <property type="match status" value="1"/>
</dbReference>
<gene>
    <name evidence="4" type="ORF">C7459_10819</name>
</gene>
<accession>A0A316DAS4</accession>
<dbReference type="InterPro" id="IPR018392">
    <property type="entry name" value="LysM"/>
</dbReference>
<dbReference type="Pfam" id="PF07501">
    <property type="entry name" value="G5"/>
    <property type="match status" value="1"/>
</dbReference>
<dbReference type="InterPro" id="IPR036779">
    <property type="entry name" value="LysM_dom_sf"/>
</dbReference>
<reference evidence="4 5" key="1">
    <citation type="submission" date="2018-05" db="EMBL/GenBank/DDBJ databases">
        <title>Genomic Encyclopedia of Type Strains, Phase IV (KMG-IV): sequencing the most valuable type-strain genomes for metagenomic binning, comparative biology and taxonomic classification.</title>
        <authorList>
            <person name="Goeker M."/>
        </authorList>
    </citation>
    <scope>NUCLEOTIDE SEQUENCE [LARGE SCALE GENOMIC DNA]</scope>
    <source>
        <strain evidence="4 5">DSM 18773</strain>
    </source>
</reference>
<sequence length="489" mass="53113">MGKLTEMLYDGRRQIGTASPASSKKQWVQQQASAFVRAAKSEIRKTFHFRNTIAALAVCALTSVGVYTVQDKIAAATPVYRVYIDGEYSGVVRDKALLEDQMVSYGALLKSNVKFLPVHQTVKSTNEWTVANAISESTKTMVDMVIVRVNGQDIVHVKDQETAEKLIKTLESKYVKADSNATVRTSEQVDFVPMRGDKQLLVSFETALSLVSQSKNERKTYVVSRGDSLWDIATKNEISVDELTQANPEIGDIDELSEGQRINLVAVEPLISVESVSEETREITTNYEVEYKDDNSLDVGTEKIIQEGKEGKKNQVLKVTRRNGVKQQEDVLSEQVVSEPVKEIISKGTRKQTYSSYSGGAAAAVSGSWAYPIGGGYISSQYGENRGGKAHNAIDIAASTGTPVYASNNGTVIQAGDYGDGYGNCIRISHSNGIVSIYGHLSSMNVSVGQAVQKGQRIGGVGSTGQSTGSHLHYEVRVNGVQVNPAPYM</sequence>
<dbReference type="RefSeq" id="WP_109688900.1">
    <property type="nucleotide sequence ID" value="NZ_QGGL01000008.1"/>
</dbReference>
<protein>
    <submittedName>
        <fullName evidence="4">Murein DD-endopeptidase MepM/ murein hydrolase activator NlpD</fullName>
    </submittedName>
</protein>
<dbReference type="OrthoDB" id="9805070at2"/>
<evidence type="ECO:0000313" key="5">
    <source>
        <dbReference type="Proteomes" id="UP000245634"/>
    </source>
</evidence>
<dbReference type="Pfam" id="PF01551">
    <property type="entry name" value="Peptidase_M23"/>
    <property type="match status" value="1"/>
</dbReference>
<dbReference type="Gene3D" id="2.20.230.10">
    <property type="entry name" value="Resuscitation-promoting factor rpfb"/>
    <property type="match status" value="1"/>
</dbReference>
<name>A0A316DAS4_9BACL</name>
<dbReference type="InterPro" id="IPR011055">
    <property type="entry name" value="Dup_hybrid_motif"/>
</dbReference>
<evidence type="ECO:0000256" key="1">
    <source>
        <dbReference type="ARBA" id="ARBA00022729"/>
    </source>
</evidence>
<dbReference type="Pfam" id="PF01476">
    <property type="entry name" value="LysM"/>
    <property type="match status" value="1"/>
</dbReference>
<feature type="domain" description="G5" evidence="2">
    <location>
        <begin position="271"/>
        <end position="351"/>
    </location>
</feature>
<feature type="domain" description="LysM" evidence="3">
    <location>
        <begin position="219"/>
        <end position="264"/>
    </location>
</feature>
<dbReference type="SUPFAM" id="SSF51261">
    <property type="entry name" value="Duplicated hybrid motif"/>
    <property type="match status" value="1"/>
</dbReference>
<evidence type="ECO:0000259" key="2">
    <source>
        <dbReference type="PROSITE" id="PS51109"/>
    </source>
</evidence>
<keyword evidence="1" id="KW-0732">Signal</keyword>
<dbReference type="CDD" id="cd12797">
    <property type="entry name" value="M23_peptidase"/>
    <property type="match status" value="1"/>
</dbReference>
<dbReference type="Gene3D" id="3.10.350.10">
    <property type="entry name" value="LysM domain"/>
    <property type="match status" value="1"/>
</dbReference>
<dbReference type="Proteomes" id="UP000245634">
    <property type="component" value="Unassembled WGS sequence"/>
</dbReference>
<dbReference type="Gene3D" id="2.70.70.10">
    <property type="entry name" value="Glucose Permease (Domain IIA)"/>
    <property type="match status" value="1"/>
</dbReference>
<dbReference type="InterPro" id="IPR050570">
    <property type="entry name" value="Cell_wall_metabolism_enzyme"/>
</dbReference>